<accession>A0A0C2JHA1</accession>
<dbReference type="AlphaFoldDB" id="A0A0C2JHA1"/>
<evidence type="ECO:0000313" key="2">
    <source>
        <dbReference type="Proteomes" id="UP000031668"/>
    </source>
</evidence>
<sequence>MVADPCSQGFDTILKKRNSLIDDHLCAAPSTALDIGLDALEHNASPGGHIRPAASLYMARKDQCQSRNADIQASLKSRISRLAPKAFRNSNCGPLFKEIMHH</sequence>
<reference evidence="1 2" key="1">
    <citation type="journal article" date="2014" name="Genome Biol. Evol.">
        <title>The genome of the myxosporean Thelohanellus kitauei shows adaptations to nutrient acquisition within its fish host.</title>
        <authorList>
            <person name="Yang Y."/>
            <person name="Xiong J."/>
            <person name="Zhou Z."/>
            <person name="Huo F."/>
            <person name="Miao W."/>
            <person name="Ran C."/>
            <person name="Liu Y."/>
            <person name="Zhang J."/>
            <person name="Feng J."/>
            <person name="Wang M."/>
            <person name="Wang M."/>
            <person name="Wang L."/>
            <person name="Yao B."/>
        </authorList>
    </citation>
    <scope>NUCLEOTIDE SEQUENCE [LARGE SCALE GENOMIC DNA]</scope>
    <source>
        <strain evidence="1">Wuqing</strain>
    </source>
</reference>
<comment type="caution">
    <text evidence="1">The sequence shown here is derived from an EMBL/GenBank/DDBJ whole genome shotgun (WGS) entry which is preliminary data.</text>
</comment>
<keyword evidence="2" id="KW-1185">Reference proteome</keyword>
<proteinExistence type="predicted"/>
<gene>
    <name evidence="1" type="ORF">RF11_06339</name>
</gene>
<name>A0A0C2JHA1_THEKT</name>
<organism evidence="1 2">
    <name type="scientific">Thelohanellus kitauei</name>
    <name type="common">Myxosporean</name>
    <dbReference type="NCBI Taxonomy" id="669202"/>
    <lineage>
        <taxon>Eukaryota</taxon>
        <taxon>Metazoa</taxon>
        <taxon>Cnidaria</taxon>
        <taxon>Myxozoa</taxon>
        <taxon>Myxosporea</taxon>
        <taxon>Bivalvulida</taxon>
        <taxon>Platysporina</taxon>
        <taxon>Myxobolidae</taxon>
        <taxon>Thelohanellus</taxon>
    </lineage>
</organism>
<dbReference type="Proteomes" id="UP000031668">
    <property type="component" value="Unassembled WGS sequence"/>
</dbReference>
<dbReference type="EMBL" id="JWZT01002753">
    <property type="protein sequence ID" value="KII68633.1"/>
    <property type="molecule type" value="Genomic_DNA"/>
</dbReference>
<evidence type="ECO:0000313" key="1">
    <source>
        <dbReference type="EMBL" id="KII68633.1"/>
    </source>
</evidence>
<protein>
    <submittedName>
        <fullName evidence="1">Uncharacterized protein</fullName>
    </submittedName>
</protein>